<dbReference type="HOGENOM" id="CLU_926362_0_0_5"/>
<feature type="transmembrane region" description="Helical" evidence="1">
    <location>
        <begin position="149"/>
        <end position="168"/>
    </location>
</feature>
<reference evidence="2 3" key="1">
    <citation type="journal article" date="2009" name="BMC Genomics">
        <title>Conservation in the face of diversity: multistrain analysis of an intracellular bacterium.</title>
        <authorList>
            <person name="Dark M.J."/>
            <person name="Herndon D.R."/>
            <person name="Kappmeyer L.S."/>
            <person name="Gonzales M.P."/>
            <person name="Nordeen E."/>
            <person name="Palmer G.H."/>
            <person name="Knowles D.P. Jr."/>
            <person name="Brayton K.A."/>
        </authorList>
    </citation>
    <scope>NUCLEOTIDE SEQUENCE [LARGE SCALE GENOMIC DNA]</scope>
    <source>
        <strain evidence="2 3">Florida</strain>
    </source>
</reference>
<proteinExistence type="predicted"/>
<evidence type="ECO:0000313" key="3">
    <source>
        <dbReference type="Proteomes" id="UP000007307"/>
    </source>
</evidence>
<gene>
    <name evidence="2" type="ordered locus">AMF_439</name>
</gene>
<name>B9KII7_ANAMF</name>
<dbReference type="AlphaFoldDB" id="B9KII7"/>
<keyword evidence="1" id="KW-0812">Transmembrane</keyword>
<feature type="transmembrane region" description="Helical" evidence="1">
    <location>
        <begin position="231"/>
        <end position="255"/>
    </location>
</feature>
<feature type="transmembrane region" description="Helical" evidence="1">
    <location>
        <begin position="201"/>
        <end position="219"/>
    </location>
</feature>
<organism evidence="2 3">
    <name type="scientific">Anaplasma marginale (strain Florida)</name>
    <dbReference type="NCBI Taxonomy" id="320483"/>
    <lineage>
        <taxon>Bacteria</taxon>
        <taxon>Pseudomonadati</taxon>
        <taxon>Pseudomonadota</taxon>
        <taxon>Alphaproteobacteria</taxon>
        <taxon>Rickettsiales</taxon>
        <taxon>Anaplasmataceae</taxon>
        <taxon>Anaplasma</taxon>
    </lineage>
</organism>
<dbReference type="KEGG" id="amf:AMF_439"/>
<protein>
    <submittedName>
        <fullName evidence="2">Uncharacterized protein</fullName>
    </submittedName>
</protein>
<accession>B9KII7</accession>
<sequence>MPHTHKRDTTFTMLIQKEECKSSSNRLVAIPQKRKIILFQPNALSTTARMVFISHWICLCMAYSFALAASTIPKEAVIGFFATASVLAVCGYAIVLYLKTRSYRKNEQIQELARLERINTFATCAEAITVIGLSAASIGFLISGISAPRYFSVIGCFASMCAILSRVASMTADHKQLQLVGQYMDKEEYDSRVKTVRNAKVLGCLAIALGAVSICMNIASISSSSVHTGGLAWNMAKTIASCGWLTTCVGSFVLIRMSQRNRCYNRLLSECEVSAVTETLTQDRQKPVKNALIALGTSTR</sequence>
<keyword evidence="1" id="KW-0472">Membrane</keyword>
<feature type="transmembrane region" description="Helical" evidence="1">
    <location>
        <begin position="118"/>
        <end position="143"/>
    </location>
</feature>
<evidence type="ECO:0000313" key="2">
    <source>
        <dbReference type="EMBL" id="ACM49299.1"/>
    </source>
</evidence>
<evidence type="ECO:0000256" key="1">
    <source>
        <dbReference type="SAM" id="Phobius"/>
    </source>
</evidence>
<feature type="transmembrane region" description="Helical" evidence="1">
    <location>
        <begin position="50"/>
        <end position="70"/>
    </location>
</feature>
<keyword evidence="1" id="KW-1133">Transmembrane helix</keyword>
<dbReference type="EMBL" id="CP001079">
    <property type="protein sequence ID" value="ACM49299.1"/>
    <property type="molecule type" value="Genomic_DNA"/>
</dbReference>
<dbReference type="Proteomes" id="UP000007307">
    <property type="component" value="Chromosome"/>
</dbReference>
<dbReference type="PATRIC" id="fig|320483.3.peg.515"/>
<keyword evidence="3" id="KW-1185">Reference proteome</keyword>
<feature type="transmembrane region" description="Helical" evidence="1">
    <location>
        <begin position="76"/>
        <end position="98"/>
    </location>
</feature>